<name>A0A7X1NUI9_9DEIO</name>
<evidence type="ECO:0000259" key="1">
    <source>
        <dbReference type="PROSITE" id="PS51186"/>
    </source>
</evidence>
<reference evidence="2 3" key="1">
    <citation type="submission" date="2019-10" db="EMBL/GenBank/DDBJ databases">
        <title>Deinococcus sp. isolated from soil.</title>
        <authorList>
            <person name="Li Y."/>
            <person name="Wang J."/>
        </authorList>
    </citation>
    <scope>NUCLEOTIDE SEQUENCE [LARGE SCALE GENOMIC DNA]</scope>
    <source>
        <strain evidence="2 3">SDU3-2</strain>
    </source>
</reference>
<dbReference type="InterPro" id="IPR000182">
    <property type="entry name" value="GNAT_dom"/>
</dbReference>
<keyword evidence="2" id="KW-0808">Transferase</keyword>
<gene>
    <name evidence="2" type="ORF">F8S09_04435</name>
</gene>
<dbReference type="SUPFAM" id="SSF55729">
    <property type="entry name" value="Acyl-CoA N-acyltransferases (Nat)"/>
    <property type="match status" value="1"/>
</dbReference>
<dbReference type="GO" id="GO:1990189">
    <property type="term" value="F:protein N-terminal-serine acetyltransferase activity"/>
    <property type="evidence" value="ECO:0007669"/>
    <property type="project" value="TreeGrafter"/>
</dbReference>
<dbReference type="PROSITE" id="PS51186">
    <property type="entry name" value="GNAT"/>
    <property type="match status" value="1"/>
</dbReference>
<evidence type="ECO:0000313" key="3">
    <source>
        <dbReference type="Proteomes" id="UP000484842"/>
    </source>
</evidence>
<accession>A0A7X1NUI9</accession>
<comment type="caution">
    <text evidence="2">The sequence shown here is derived from an EMBL/GenBank/DDBJ whole genome shotgun (WGS) entry which is preliminary data.</text>
</comment>
<organism evidence="2 3">
    <name type="scientific">Deinococcus terrestris</name>
    <dbReference type="NCBI Taxonomy" id="2651870"/>
    <lineage>
        <taxon>Bacteria</taxon>
        <taxon>Thermotogati</taxon>
        <taxon>Deinococcota</taxon>
        <taxon>Deinococci</taxon>
        <taxon>Deinococcales</taxon>
        <taxon>Deinococcaceae</taxon>
        <taxon>Deinococcus</taxon>
    </lineage>
</organism>
<dbReference type="PANTHER" id="PTHR43441:SF6">
    <property type="entry name" value="N-ACETYLTRANSFERASE DOMAIN-CONTAINING PROTEIN"/>
    <property type="match status" value="1"/>
</dbReference>
<evidence type="ECO:0000313" key="2">
    <source>
        <dbReference type="EMBL" id="MPY65945.1"/>
    </source>
</evidence>
<dbReference type="EMBL" id="WBSL01000001">
    <property type="protein sequence ID" value="MPY65945.1"/>
    <property type="molecule type" value="Genomic_DNA"/>
</dbReference>
<dbReference type="RefSeq" id="WP_152869234.1">
    <property type="nucleotide sequence ID" value="NZ_WBSL01000001.1"/>
</dbReference>
<dbReference type="AlphaFoldDB" id="A0A7X1NUI9"/>
<sequence length="191" mass="20543">MRAPQDPNPRLLTARLTLDPQRTEHAAGMAAALADPRVYTFLPSSPPQERDLCERFARLETRASPDGTEAWLNWVVFARPGGSALGTVQATVRPTLAEADVAYLFAPSAWGQGYAAEAMTALLDFLAGGWGVREALAQVDSRNAASIRLLERLGFVRGGFTPGADVIRGTVSDEFTFLRPLEVPPSPLPLG</sequence>
<keyword evidence="3" id="KW-1185">Reference proteome</keyword>
<feature type="domain" description="N-acetyltransferase" evidence="1">
    <location>
        <begin position="36"/>
        <end position="182"/>
    </location>
</feature>
<dbReference type="PANTHER" id="PTHR43441">
    <property type="entry name" value="RIBOSOMAL-PROTEIN-SERINE ACETYLTRANSFERASE"/>
    <property type="match status" value="1"/>
</dbReference>
<dbReference type="Gene3D" id="3.40.630.30">
    <property type="match status" value="1"/>
</dbReference>
<dbReference type="InterPro" id="IPR016181">
    <property type="entry name" value="Acyl_CoA_acyltransferase"/>
</dbReference>
<dbReference type="Pfam" id="PF13302">
    <property type="entry name" value="Acetyltransf_3"/>
    <property type="match status" value="1"/>
</dbReference>
<dbReference type="InterPro" id="IPR051908">
    <property type="entry name" value="Ribosomal_N-acetyltransferase"/>
</dbReference>
<dbReference type="GO" id="GO:0008999">
    <property type="term" value="F:protein-N-terminal-alanine acetyltransferase activity"/>
    <property type="evidence" value="ECO:0007669"/>
    <property type="project" value="TreeGrafter"/>
</dbReference>
<protein>
    <submittedName>
        <fullName evidence="2">GNAT family N-acetyltransferase</fullName>
    </submittedName>
</protein>
<dbReference type="Proteomes" id="UP000484842">
    <property type="component" value="Unassembled WGS sequence"/>
</dbReference>
<dbReference type="GO" id="GO:0005737">
    <property type="term" value="C:cytoplasm"/>
    <property type="evidence" value="ECO:0007669"/>
    <property type="project" value="TreeGrafter"/>
</dbReference>
<proteinExistence type="predicted"/>